<comment type="caution">
    <text evidence="1">The sequence shown here is derived from an EMBL/GenBank/DDBJ whole genome shotgun (WGS) entry which is preliminary data.</text>
</comment>
<reference evidence="1 2" key="1">
    <citation type="journal article" date="2018" name="Nat. Ecol. Evol.">
        <title>Shark genomes provide insights into elasmobranch evolution and the origin of vertebrates.</title>
        <authorList>
            <person name="Hara Y"/>
            <person name="Yamaguchi K"/>
            <person name="Onimaru K"/>
            <person name="Kadota M"/>
            <person name="Koyanagi M"/>
            <person name="Keeley SD"/>
            <person name="Tatsumi K"/>
            <person name="Tanaka K"/>
            <person name="Motone F"/>
            <person name="Kageyama Y"/>
            <person name="Nozu R"/>
            <person name="Adachi N"/>
            <person name="Nishimura O"/>
            <person name="Nakagawa R"/>
            <person name="Tanegashima C"/>
            <person name="Kiyatake I"/>
            <person name="Matsumoto R"/>
            <person name="Murakumo K"/>
            <person name="Nishida K"/>
            <person name="Terakita A"/>
            <person name="Kuratani S"/>
            <person name="Sato K"/>
            <person name="Hyodo S Kuraku.S."/>
        </authorList>
    </citation>
    <scope>NUCLEOTIDE SEQUENCE [LARGE SCALE GENOMIC DNA]</scope>
</reference>
<dbReference type="EMBL" id="BEZZ01000173">
    <property type="protein sequence ID" value="GCC27660.1"/>
    <property type="molecule type" value="Genomic_DNA"/>
</dbReference>
<protein>
    <submittedName>
        <fullName evidence="1">Uncharacterized protein</fullName>
    </submittedName>
</protein>
<sequence length="78" mass="8650">MRRDSTRRQRASDADVTRIRRSPLVAMAADDFIGSALLLLGGHLRRCEHQALSNNSMPPSALFLSTRRGRCARLSTSP</sequence>
<evidence type="ECO:0000313" key="1">
    <source>
        <dbReference type="EMBL" id="GCC27660.1"/>
    </source>
</evidence>
<organism evidence="1 2">
    <name type="scientific">Chiloscyllium punctatum</name>
    <name type="common">Brownbanded bambooshark</name>
    <name type="synonym">Hemiscyllium punctatum</name>
    <dbReference type="NCBI Taxonomy" id="137246"/>
    <lineage>
        <taxon>Eukaryota</taxon>
        <taxon>Metazoa</taxon>
        <taxon>Chordata</taxon>
        <taxon>Craniata</taxon>
        <taxon>Vertebrata</taxon>
        <taxon>Chondrichthyes</taxon>
        <taxon>Elasmobranchii</taxon>
        <taxon>Galeomorphii</taxon>
        <taxon>Galeoidea</taxon>
        <taxon>Orectolobiformes</taxon>
        <taxon>Hemiscylliidae</taxon>
        <taxon>Chiloscyllium</taxon>
    </lineage>
</organism>
<dbReference type="AlphaFoldDB" id="A0A401SBB5"/>
<name>A0A401SBB5_CHIPU</name>
<evidence type="ECO:0000313" key="2">
    <source>
        <dbReference type="Proteomes" id="UP000287033"/>
    </source>
</evidence>
<accession>A0A401SBB5</accession>
<gene>
    <name evidence="1" type="ORF">chiPu_0006086</name>
</gene>
<keyword evidence="2" id="KW-1185">Reference proteome</keyword>
<dbReference type="Proteomes" id="UP000287033">
    <property type="component" value="Unassembled WGS sequence"/>
</dbReference>
<proteinExistence type="predicted"/>